<dbReference type="EMBL" id="CP012176">
    <property type="protein sequence ID" value="AKV82892.1"/>
    <property type="molecule type" value="Genomic_DNA"/>
</dbReference>
<evidence type="ECO:0000256" key="1">
    <source>
        <dbReference type="SAM" id="Phobius"/>
    </source>
</evidence>
<evidence type="ECO:0000313" key="4">
    <source>
        <dbReference type="EMBL" id="AKV78404.1"/>
    </source>
</evidence>
<dbReference type="Proteomes" id="UP000062398">
    <property type="component" value="Chromosome"/>
</dbReference>
<name>A0A0K1SUK4_9CREN</name>
<dbReference type="Proteomes" id="UP000056255">
    <property type="component" value="Chromosome"/>
</dbReference>
<keyword evidence="1" id="KW-0472">Membrane</keyword>
<sequence>MKITYILLSLLFWGFDYPISLFTFREVTGQINPSICVVLAVVDYLVELGSTLFLVRLGKEIGILIKRSTKKL</sequence>
<evidence type="ECO:0000313" key="8">
    <source>
        <dbReference type="Proteomes" id="UP000061362"/>
    </source>
</evidence>
<keyword evidence="1" id="KW-0812">Transmembrane</keyword>
<dbReference type="OrthoDB" id="383600at2157"/>
<dbReference type="Proteomes" id="UP000068832">
    <property type="component" value="Chromosome"/>
</dbReference>
<evidence type="ECO:0000313" key="7">
    <source>
        <dbReference type="Proteomes" id="UP000056255"/>
    </source>
</evidence>
<reference evidence="8 9" key="1">
    <citation type="journal article" date="2015" name="Genome Announc.">
        <title>Complete Genome Sequences of Evolved Arsenate-Resistant Metallosphaera sedula Strains.</title>
        <authorList>
            <person name="Ai C."/>
            <person name="McCarthy S."/>
            <person name="Schackwitz W."/>
            <person name="Martin J."/>
            <person name="Lipzen A."/>
            <person name="Blum P."/>
        </authorList>
    </citation>
    <scope>NUCLEOTIDE SEQUENCE [LARGE SCALE GENOMIC DNA]</scope>
    <source>
        <strain evidence="4 9">ARS120-1</strain>
        <strain evidence="5 8">ARS120-2</strain>
        <strain evidence="2 11">ARS50-1</strain>
        <strain evidence="3 10">ARS50-2</strain>
    </source>
</reference>
<feature type="transmembrane region" description="Helical" evidence="1">
    <location>
        <begin position="31"/>
        <end position="57"/>
    </location>
</feature>
<protein>
    <submittedName>
        <fullName evidence="4">Uncharacterized protein</fullName>
    </submittedName>
</protein>
<dbReference type="GeneID" id="97614106"/>
<evidence type="ECO:0000313" key="3">
    <source>
        <dbReference type="EMBL" id="AKV76152.1"/>
    </source>
</evidence>
<organism evidence="4 9">
    <name type="scientific">Metallosphaera sedula</name>
    <dbReference type="NCBI Taxonomy" id="43687"/>
    <lineage>
        <taxon>Archaea</taxon>
        <taxon>Thermoproteota</taxon>
        <taxon>Thermoprotei</taxon>
        <taxon>Sulfolobales</taxon>
        <taxon>Sulfolobaceae</taxon>
        <taxon>Metallosphaera</taxon>
    </lineage>
</organism>
<evidence type="ECO:0000313" key="11">
    <source>
        <dbReference type="Proteomes" id="UP000068832"/>
    </source>
</evidence>
<accession>A0A0K1SUK4</accession>
<dbReference type="EMBL" id="CP012172">
    <property type="protein sequence ID" value="AKV73911.1"/>
    <property type="molecule type" value="Genomic_DNA"/>
</dbReference>
<evidence type="ECO:0000313" key="10">
    <source>
        <dbReference type="Proteomes" id="UP000062475"/>
    </source>
</evidence>
<dbReference type="PATRIC" id="fig|43687.5.peg.851"/>
<reference evidence="6 7" key="2">
    <citation type="submission" date="2015-07" db="EMBL/GenBank/DDBJ databases">
        <title>Physiological, transcriptional responses and genome re-sequencing of acid resistant extremely thermoacidophilic Metallosphaera sedula SARC-M1.</title>
        <authorList>
            <person name="Ai C."/>
            <person name="McCarthy S."/>
            <person name="Eckrich V."/>
            <person name="Rudrappa D."/>
            <person name="Qiu G."/>
            <person name="Blum P."/>
        </authorList>
    </citation>
    <scope>NUCLEOTIDE SEQUENCE [LARGE SCALE GENOMIC DNA]</scope>
    <source>
        <strain evidence="6 7">SARC-M1</strain>
    </source>
</reference>
<gene>
    <name evidence="2" type="ORF">MsedA_0844</name>
    <name evidence="3" type="ORF">MsedB_0845</name>
    <name evidence="4" type="ORF">MsedC_0844</name>
    <name evidence="5" type="ORF">MsedD_0845</name>
    <name evidence="6" type="ORF">MsedE_0844</name>
</gene>
<evidence type="ECO:0000313" key="6">
    <source>
        <dbReference type="EMBL" id="AKV82892.1"/>
    </source>
</evidence>
<dbReference type="EMBL" id="CP012173">
    <property type="protein sequence ID" value="AKV76152.1"/>
    <property type="molecule type" value="Genomic_DNA"/>
</dbReference>
<keyword evidence="1" id="KW-1133">Transmembrane helix</keyword>
<evidence type="ECO:0000313" key="5">
    <source>
        <dbReference type="EMBL" id="AKV80649.1"/>
    </source>
</evidence>
<dbReference type="Proteomes" id="UP000062475">
    <property type="component" value="Chromosome"/>
</dbReference>
<evidence type="ECO:0000313" key="2">
    <source>
        <dbReference type="EMBL" id="AKV73911.1"/>
    </source>
</evidence>
<dbReference type="EMBL" id="CP012174">
    <property type="protein sequence ID" value="AKV78404.1"/>
    <property type="molecule type" value="Genomic_DNA"/>
</dbReference>
<proteinExistence type="predicted"/>
<dbReference type="AlphaFoldDB" id="A0A0K1SUK4"/>
<dbReference type="Proteomes" id="UP000061362">
    <property type="component" value="Chromosome"/>
</dbReference>
<dbReference type="RefSeq" id="WP_048060011.1">
    <property type="nucleotide sequence ID" value="NZ_CP008822.1"/>
</dbReference>
<evidence type="ECO:0000313" key="9">
    <source>
        <dbReference type="Proteomes" id="UP000062398"/>
    </source>
</evidence>
<dbReference type="EMBL" id="CP012175">
    <property type="protein sequence ID" value="AKV80649.1"/>
    <property type="molecule type" value="Genomic_DNA"/>
</dbReference>